<evidence type="ECO:0000313" key="5">
    <source>
        <dbReference type="Proteomes" id="UP000179807"/>
    </source>
</evidence>
<comment type="caution">
    <text evidence="4">The sequence shown here is derived from an EMBL/GenBank/DDBJ whole genome shotgun (WGS) entry which is preliminary data.</text>
</comment>
<dbReference type="SUPFAM" id="SSF52058">
    <property type="entry name" value="L domain-like"/>
    <property type="match status" value="2"/>
</dbReference>
<dbReference type="SUPFAM" id="SSF81606">
    <property type="entry name" value="PP2C-like"/>
    <property type="match status" value="1"/>
</dbReference>
<dbReference type="InterPro" id="IPR003591">
    <property type="entry name" value="Leu-rich_rpt_typical-subtyp"/>
</dbReference>
<dbReference type="SMART" id="SM00332">
    <property type="entry name" value="PP2Cc"/>
    <property type="match status" value="1"/>
</dbReference>
<dbReference type="OrthoDB" id="1394818at2759"/>
<protein>
    <recommendedName>
        <fullName evidence="3">PPM-type phosphatase domain-containing protein</fullName>
    </recommendedName>
</protein>
<dbReference type="Pfam" id="PF00481">
    <property type="entry name" value="PP2C"/>
    <property type="match status" value="1"/>
</dbReference>
<keyword evidence="2" id="KW-0677">Repeat</keyword>
<organism evidence="4 5">
    <name type="scientific">Tritrichomonas foetus</name>
    <dbReference type="NCBI Taxonomy" id="1144522"/>
    <lineage>
        <taxon>Eukaryota</taxon>
        <taxon>Metamonada</taxon>
        <taxon>Parabasalia</taxon>
        <taxon>Tritrichomonadida</taxon>
        <taxon>Tritrichomonadidae</taxon>
        <taxon>Tritrichomonas</taxon>
    </lineage>
</organism>
<feature type="domain" description="PPM-type phosphatase" evidence="3">
    <location>
        <begin position="584"/>
        <end position="819"/>
    </location>
</feature>
<evidence type="ECO:0000256" key="1">
    <source>
        <dbReference type="ARBA" id="ARBA00022614"/>
    </source>
</evidence>
<dbReference type="Gene3D" id="3.80.10.10">
    <property type="entry name" value="Ribonuclease Inhibitor"/>
    <property type="match status" value="2"/>
</dbReference>
<dbReference type="Proteomes" id="UP000179807">
    <property type="component" value="Unassembled WGS sequence"/>
</dbReference>
<dbReference type="PROSITE" id="PS51746">
    <property type="entry name" value="PPM_2"/>
    <property type="match status" value="1"/>
</dbReference>
<sequence>MGIEESLPLLPEEIVKISMREINSFQKEYDQSKQQLKYQIPPNHKIETIILFNAKLSSFPTDIQNLKSLILPRCNLNSKLNEIGSLAQINFPSLALLNLNENNFDTFPSFIYSLPKLEDLSITKNKFTKVDFSQLKIKKINVQANEITEFPKNLCESVIELNIGFNKLQSFENIENSNLLALNISGNNLISLGPNCTFSKLQSLDVSHNKLVEINNVALLAPSIHSFKCQFNYLISFPTKFPPSIEFIDVDYNIIQTFPESLANLTNLKDLFVAHNEIQSYPEFPPNIDRFLSYYNNLKSVKLNGKIMKHLNFENNELEDIPDGRNCVNAALELCNNKITEISTSKLSHKLKLLNVSYNNLHSFNPKIIKTKLRRLLLIKCGLTKLPRSFAHSILYELNISENYLGFVPHLPQTLKVFRASNCGIRKCPDVFSHLYELEIVDLSENFLEKINRLPNCKYLNLSMNKLTKLPRIPDAVKIFDVSHNKLTEFIFQSQLESIDVSHNNISNFEFEMMPNLHTLKIAFNPTEAPIQFHYLPNLKFLDHTATHSLFPFPIPNHVIEIISSATEIANIVKNGQLNRVTIETGYSEDIGIRPSMEDAIIVLSSRRKERPSLFAVIDGHGGRDTASLAANFLPKHIWRSKYDSPTDLGVAISAFLHFLEPKNLSDGATIGLIAIKKRDVGICSLGDTRIVLVKKNGSCIQLTNDHKSTEMSEIEIVKSKGGFFTDYRLANNLAVTRSLGDFFVHGINHEPDISHYTIDKEDYRIVIGCDGVFDVMSNEDIASLCLKHRNVHKAASAIKNTAIHRNTGDNVSVIVINVNLKDSFSIPNIG</sequence>
<keyword evidence="5" id="KW-1185">Reference proteome</keyword>
<dbReference type="EMBL" id="MLAK01001111">
    <property type="protein sequence ID" value="OHS97518.1"/>
    <property type="molecule type" value="Genomic_DNA"/>
</dbReference>
<dbReference type="PANTHER" id="PTHR48051:SF1">
    <property type="entry name" value="RAS SUPPRESSOR PROTEIN 1"/>
    <property type="match status" value="1"/>
</dbReference>
<dbReference type="PROSITE" id="PS51450">
    <property type="entry name" value="LRR"/>
    <property type="match status" value="2"/>
</dbReference>
<dbReference type="CDD" id="cd00143">
    <property type="entry name" value="PP2Cc"/>
    <property type="match status" value="1"/>
</dbReference>
<dbReference type="InterPro" id="IPR032675">
    <property type="entry name" value="LRR_dom_sf"/>
</dbReference>
<dbReference type="GO" id="GO:0005737">
    <property type="term" value="C:cytoplasm"/>
    <property type="evidence" value="ECO:0007669"/>
    <property type="project" value="TreeGrafter"/>
</dbReference>
<keyword evidence="1" id="KW-0433">Leucine-rich repeat</keyword>
<evidence type="ECO:0000256" key="2">
    <source>
        <dbReference type="ARBA" id="ARBA00022737"/>
    </source>
</evidence>
<dbReference type="GeneID" id="94845433"/>
<dbReference type="Gene3D" id="3.60.40.10">
    <property type="entry name" value="PPM-type phosphatase domain"/>
    <property type="match status" value="1"/>
</dbReference>
<dbReference type="SMART" id="SM00364">
    <property type="entry name" value="LRR_BAC"/>
    <property type="match status" value="9"/>
</dbReference>
<gene>
    <name evidence="4" type="ORF">TRFO_36277</name>
</gene>
<evidence type="ECO:0000313" key="4">
    <source>
        <dbReference type="EMBL" id="OHS97518.1"/>
    </source>
</evidence>
<dbReference type="InterPro" id="IPR036457">
    <property type="entry name" value="PPM-type-like_dom_sf"/>
</dbReference>
<dbReference type="AlphaFoldDB" id="A0A1J4JE91"/>
<dbReference type="RefSeq" id="XP_068350655.1">
    <property type="nucleotide sequence ID" value="XM_068510729.1"/>
</dbReference>
<reference evidence="4" key="1">
    <citation type="submission" date="2016-10" db="EMBL/GenBank/DDBJ databases">
        <authorList>
            <person name="Benchimol M."/>
            <person name="Almeida L.G."/>
            <person name="Vasconcelos A.T."/>
            <person name="Perreira-Neves A."/>
            <person name="Rosa I.A."/>
            <person name="Tasca T."/>
            <person name="Bogo M.R."/>
            <person name="de Souza W."/>
        </authorList>
    </citation>
    <scope>NUCLEOTIDE SEQUENCE [LARGE SCALE GENOMIC DNA]</scope>
    <source>
        <strain evidence="4">K</strain>
    </source>
</reference>
<dbReference type="InterPro" id="IPR001932">
    <property type="entry name" value="PPM-type_phosphatase-like_dom"/>
</dbReference>
<dbReference type="InterPro" id="IPR050216">
    <property type="entry name" value="LRR_domain-containing"/>
</dbReference>
<dbReference type="SMART" id="SM00369">
    <property type="entry name" value="LRR_TYP"/>
    <property type="match status" value="4"/>
</dbReference>
<dbReference type="SMART" id="SM00365">
    <property type="entry name" value="LRR_SD22"/>
    <property type="match status" value="5"/>
</dbReference>
<dbReference type="InterPro" id="IPR001611">
    <property type="entry name" value="Leu-rich_rpt"/>
</dbReference>
<evidence type="ECO:0000259" key="3">
    <source>
        <dbReference type="PROSITE" id="PS51746"/>
    </source>
</evidence>
<accession>A0A1J4JE91</accession>
<dbReference type="PANTHER" id="PTHR48051">
    <property type="match status" value="1"/>
</dbReference>
<dbReference type="VEuPathDB" id="TrichDB:TRFO_36277"/>
<proteinExistence type="predicted"/>
<name>A0A1J4JE91_9EUKA</name>